<keyword evidence="1 3" id="KW-0808">Transferase</keyword>
<dbReference type="PANTHER" id="PTHR43374:SF1">
    <property type="entry name" value="FLAVIN PRENYLTRANSFERASE PAD1, MITOCHONDRIAL"/>
    <property type="match status" value="1"/>
</dbReference>
<dbReference type="Proteomes" id="UP000487649">
    <property type="component" value="Unassembled WGS sequence"/>
</dbReference>
<dbReference type="GeneID" id="60057951"/>
<dbReference type="HAMAP" id="MF_01984">
    <property type="entry name" value="ubiX_pad"/>
    <property type="match status" value="1"/>
</dbReference>
<comment type="function">
    <text evidence="1">Flavin prenyltransferase that catalyzes the synthesis of the prenylated FMN cofactor (prenyl-FMN) for 4-hydroxy-3-polyprenylbenzoic acid decarboxylase UbiD. The prenyltransferase is metal-independent and links a dimethylallyl moiety from dimethylallyl monophosphate (DMAP) to the flavin N5 and C6 atoms of FMN.</text>
</comment>
<feature type="binding site" evidence="1">
    <location>
        <begin position="10"/>
        <end position="12"/>
    </location>
    <ligand>
        <name>FMN</name>
        <dbReference type="ChEBI" id="CHEBI:58210"/>
    </ligand>
</feature>
<dbReference type="PANTHER" id="PTHR43374">
    <property type="entry name" value="FLAVIN PRENYLTRANSFERASE"/>
    <property type="match status" value="1"/>
</dbReference>
<proteinExistence type="inferred from homology"/>
<feature type="domain" description="Flavoprotein" evidence="2">
    <location>
        <begin position="2"/>
        <end position="175"/>
    </location>
</feature>
<keyword evidence="1" id="KW-0285">Flavoprotein</keyword>
<dbReference type="InterPro" id="IPR003382">
    <property type="entry name" value="Flavoprotein"/>
</dbReference>
<dbReference type="GO" id="GO:0016831">
    <property type="term" value="F:carboxy-lyase activity"/>
    <property type="evidence" value="ECO:0007669"/>
    <property type="project" value="TreeGrafter"/>
</dbReference>
<comment type="similarity">
    <text evidence="1">Belongs to the UbiX/PAD1 family.</text>
</comment>
<keyword evidence="1" id="KW-0288">FMN</keyword>
<accession>A0A6A8SH32</accession>
<feature type="binding site" evidence="1">
    <location>
        <position position="156"/>
    </location>
    <ligand>
        <name>dimethylallyl phosphate</name>
        <dbReference type="ChEBI" id="CHEBI:88052"/>
    </ligand>
</feature>
<name>A0A6A8SH32_9FIRM</name>
<comment type="catalytic activity">
    <reaction evidence="1">
        <text>dimethylallyl phosphate + FMNH2 = prenylated FMNH2 + phosphate</text>
        <dbReference type="Rhea" id="RHEA:37743"/>
        <dbReference type="ChEBI" id="CHEBI:43474"/>
        <dbReference type="ChEBI" id="CHEBI:57618"/>
        <dbReference type="ChEBI" id="CHEBI:87467"/>
        <dbReference type="ChEBI" id="CHEBI:88052"/>
        <dbReference type="EC" id="2.5.1.129"/>
    </reaction>
</comment>
<dbReference type="NCBIfam" id="TIGR00421">
    <property type="entry name" value="ubiX_pad"/>
    <property type="match status" value="1"/>
</dbReference>
<reference evidence="3 4" key="1">
    <citation type="journal article" date="2019" name="Nat. Med.">
        <title>A library of human gut bacterial isolates paired with longitudinal multiomics data enables mechanistic microbiome research.</title>
        <authorList>
            <person name="Poyet M."/>
            <person name="Groussin M."/>
            <person name="Gibbons S.M."/>
            <person name="Avila-Pacheco J."/>
            <person name="Jiang X."/>
            <person name="Kearney S.M."/>
            <person name="Perrotta A.R."/>
            <person name="Berdy B."/>
            <person name="Zhao S."/>
            <person name="Lieberman T.D."/>
            <person name="Swanson P.K."/>
            <person name="Smith M."/>
            <person name="Roesemann S."/>
            <person name="Alexander J.E."/>
            <person name="Rich S.A."/>
            <person name="Livny J."/>
            <person name="Vlamakis H."/>
            <person name="Clish C."/>
            <person name="Bullock K."/>
            <person name="Deik A."/>
            <person name="Scott J."/>
            <person name="Pierce K.A."/>
            <person name="Xavier R.J."/>
            <person name="Alm E.J."/>
        </authorList>
    </citation>
    <scope>NUCLEOTIDE SEQUENCE [LARGE SCALE GENOMIC DNA]</scope>
    <source>
        <strain evidence="3 4">BIOML-A198</strain>
    </source>
</reference>
<comment type="caution">
    <text evidence="1">Lacks conserved residue(s) required for the propagation of feature annotation.</text>
</comment>
<dbReference type="NCBIfam" id="NF004685">
    <property type="entry name" value="PRK06029.1"/>
    <property type="match status" value="1"/>
</dbReference>
<dbReference type="InterPro" id="IPR036551">
    <property type="entry name" value="Flavin_trans-like"/>
</dbReference>
<feature type="binding site" evidence="1">
    <location>
        <position position="36"/>
    </location>
    <ligand>
        <name>FMN</name>
        <dbReference type="ChEBI" id="CHEBI:58210"/>
    </ligand>
</feature>
<evidence type="ECO:0000259" key="2">
    <source>
        <dbReference type="Pfam" id="PF02441"/>
    </source>
</evidence>
<organism evidence="3 4">
    <name type="scientific">Turicibacter sanguinis</name>
    <dbReference type="NCBI Taxonomy" id="154288"/>
    <lineage>
        <taxon>Bacteria</taxon>
        <taxon>Bacillati</taxon>
        <taxon>Bacillota</taxon>
        <taxon>Erysipelotrichia</taxon>
        <taxon>Erysipelotrichales</taxon>
        <taxon>Turicibacteraceae</taxon>
        <taxon>Turicibacter</taxon>
    </lineage>
</organism>
<feature type="binding site" evidence="1">
    <location>
        <begin position="91"/>
        <end position="94"/>
    </location>
    <ligand>
        <name>FMN</name>
        <dbReference type="ChEBI" id="CHEBI:58210"/>
    </ligand>
</feature>
<feature type="binding site" evidence="1">
    <location>
        <position position="126"/>
    </location>
    <ligand>
        <name>FMN</name>
        <dbReference type="ChEBI" id="CHEBI:58210"/>
    </ligand>
</feature>
<evidence type="ECO:0000313" key="3">
    <source>
        <dbReference type="EMBL" id="MTK22447.1"/>
    </source>
</evidence>
<dbReference type="SUPFAM" id="SSF52507">
    <property type="entry name" value="Homo-oligomeric flavin-containing Cys decarboxylases, HFCD"/>
    <property type="match status" value="1"/>
</dbReference>
<comment type="caution">
    <text evidence="3">The sequence shown here is derived from an EMBL/GenBank/DDBJ whole genome shotgun (WGS) entry which is preliminary data.</text>
</comment>
<evidence type="ECO:0000313" key="4">
    <source>
        <dbReference type="Proteomes" id="UP000487649"/>
    </source>
</evidence>
<dbReference type="AlphaFoldDB" id="A0A6A8SH32"/>
<protein>
    <recommendedName>
        <fullName evidence="1">Flavin prenyltransferase UbiX</fullName>
        <ecNumber evidence="1">2.5.1.129</ecNumber>
    </recommendedName>
</protein>
<feature type="binding site" evidence="1">
    <location>
        <position position="172"/>
    </location>
    <ligand>
        <name>dimethylallyl phosphate</name>
        <dbReference type="ChEBI" id="CHEBI:88052"/>
    </ligand>
</feature>
<gene>
    <name evidence="1" type="primary">ubiX</name>
    <name evidence="3" type="ORF">GMA92_13595</name>
</gene>
<dbReference type="EMBL" id="WMQE01000039">
    <property type="protein sequence ID" value="MTK22447.1"/>
    <property type="molecule type" value="Genomic_DNA"/>
</dbReference>
<evidence type="ECO:0000256" key="1">
    <source>
        <dbReference type="HAMAP-Rule" id="MF_01984"/>
    </source>
</evidence>
<keyword evidence="1" id="KW-0637">Prenyltransferase</keyword>
<dbReference type="Gene3D" id="3.40.50.1950">
    <property type="entry name" value="Flavin prenyltransferase-like"/>
    <property type="match status" value="1"/>
</dbReference>
<dbReference type="GO" id="GO:0106141">
    <property type="term" value="F:flavin prenyltransferase activity"/>
    <property type="evidence" value="ECO:0007669"/>
    <property type="project" value="UniProtKB-EC"/>
</dbReference>
<dbReference type="Pfam" id="PF02441">
    <property type="entry name" value="Flavoprotein"/>
    <property type="match status" value="1"/>
</dbReference>
<sequence>MKKIVVGITGASGSIYAKRLIEELASKGYLVHVIATDKGKQVFKYELSLDLKQWIRELNQPTVKLEDNQNLFAGVASGSHGFDAVIVMPCSMGTLAEISHGLSRNLLCRAADVALKEGRKLIIVPRETPFNTIHLENMCHLSKVGATIIPAMPGFYHHPQTLEDLVNFVVGKVLSYLNINHNLFKKWEDTNYED</sequence>
<dbReference type="RefSeq" id="WP_006785065.1">
    <property type="nucleotide sequence ID" value="NZ_CABJBH010000015.1"/>
</dbReference>
<dbReference type="InterPro" id="IPR004507">
    <property type="entry name" value="UbiX-like"/>
</dbReference>
<dbReference type="EC" id="2.5.1.129" evidence="1"/>